<sequence>MNENDLIVAATLSLVHCSLNLVPSDQELQEKVCSLPHEHQCLLKTLLEKFITKEKSTVTKEMIISEITHLGEDSNISVTSPLSGTPLSYMLQLKVSKSSSTQSSTKKMSKVQRLRHQIEQLTSVQMELQEDLETANQTISKLTDTVTNKDNEIARLKADLTILANNEEVVSAESVHRECKKCQNLMEKLETYENECMELQEELSDVTKKKESKFSTLQEEIMTYEMKLKQSQEKEEFLIEEINHFNRVITELKKVNQEQLEYLNELKPKRNDISESSLPDISLPEDNLGNQVIDLQIQELRQSLEEKNCVILCEQPYAAYELEISK</sequence>
<proteinExistence type="predicted"/>
<dbReference type="Proteomes" id="UP000015103">
    <property type="component" value="Unassembled WGS sequence"/>
</dbReference>
<name>T1HL18_RHOPR</name>
<dbReference type="EnsemblMetazoa" id="RPRC004742-RA">
    <property type="protein sequence ID" value="RPRC004742-PA"/>
    <property type="gene ID" value="RPRC004742"/>
</dbReference>
<dbReference type="VEuPathDB" id="VectorBase:RPRC004742"/>
<protein>
    <submittedName>
        <fullName evidence="1">Uncharacterized protein</fullName>
    </submittedName>
</protein>
<keyword evidence="2" id="KW-1185">Reference proteome</keyword>
<accession>T1HL18</accession>
<reference evidence="1" key="1">
    <citation type="submission" date="2015-05" db="UniProtKB">
        <authorList>
            <consortium name="EnsemblMetazoa"/>
        </authorList>
    </citation>
    <scope>IDENTIFICATION</scope>
</reference>
<evidence type="ECO:0000313" key="2">
    <source>
        <dbReference type="Proteomes" id="UP000015103"/>
    </source>
</evidence>
<dbReference type="EMBL" id="ACPB03003766">
    <property type="status" value="NOT_ANNOTATED_CDS"/>
    <property type="molecule type" value="Genomic_DNA"/>
</dbReference>
<dbReference type="AlphaFoldDB" id="T1HL18"/>
<organism evidence="1 2">
    <name type="scientific">Rhodnius prolixus</name>
    <name type="common">Triatomid bug</name>
    <dbReference type="NCBI Taxonomy" id="13249"/>
    <lineage>
        <taxon>Eukaryota</taxon>
        <taxon>Metazoa</taxon>
        <taxon>Ecdysozoa</taxon>
        <taxon>Arthropoda</taxon>
        <taxon>Hexapoda</taxon>
        <taxon>Insecta</taxon>
        <taxon>Pterygota</taxon>
        <taxon>Neoptera</taxon>
        <taxon>Paraneoptera</taxon>
        <taxon>Hemiptera</taxon>
        <taxon>Heteroptera</taxon>
        <taxon>Panheteroptera</taxon>
        <taxon>Cimicomorpha</taxon>
        <taxon>Reduviidae</taxon>
        <taxon>Triatominae</taxon>
        <taxon>Rhodnius</taxon>
    </lineage>
</organism>
<evidence type="ECO:0000313" key="1">
    <source>
        <dbReference type="EnsemblMetazoa" id="RPRC004742-PA"/>
    </source>
</evidence>
<dbReference type="InParanoid" id="T1HL18"/>
<dbReference type="HOGENOM" id="CLU_853417_0_0_1"/>